<dbReference type="InterPro" id="IPR046865">
    <property type="entry name" value="FapA_b_solenoid"/>
</dbReference>
<reference evidence="2 3" key="1">
    <citation type="submission" date="2016-11" db="EMBL/GenBank/DDBJ databases">
        <authorList>
            <person name="Jaros S."/>
            <person name="Januszkiewicz K."/>
            <person name="Wedrychowicz H."/>
        </authorList>
    </citation>
    <scope>NUCLEOTIDE SEQUENCE [LARGE SCALE GENOMIC DNA]</scope>
    <source>
        <strain evidence="2 3">DSM 9705</strain>
    </source>
</reference>
<accession>A0A1M5SHK2</accession>
<dbReference type="Pfam" id="PF03961">
    <property type="entry name" value="FapA"/>
    <property type="match status" value="1"/>
</dbReference>
<dbReference type="Pfam" id="PF20250">
    <property type="entry name" value="FapA_N"/>
    <property type="match status" value="1"/>
</dbReference>
<keyword evidence="3" id="KW-1185">Reference proteome</keyword>
<dbReference type="EMBL" id="FQXS01000001">
    <property type="protein sequence ID" value="SHH37880.1"/>
    <property type="molecule type" value="Genomic_DNA"/>
</dbReference>
<evidence type="ECO:0000313" key="2">
    <source>
        <dbReference type="EMBL" id="SHH37880.1"/>
    </source>
</evidence>
<dbReference type="RefSeq" id="WP_073373090.1">
    <property type="nucleotide sequence ID" value="NZ_FQXS01000001.1"/>
</dbReference>
<organism evidence="2 3">
    <name type="scientific">Desulfofustis glycolicus DSM 9705</name>
    <dbReference type="NCBI Taxonomy" id="1121409"/>
    <lineage>
        <taxon>Bacteria</taxon>
        <taxon>Pseudomonadati</taxon>
        <taxon>Thermodesulfobacteriota</taxon>
        <taxon>Desulfobulbia</taxon>
        <taxon>Desulfobulbales</taxon>
        <taxon>Desulfocapsaceae</taxon>
        <taxon>Desulfofustis</taxon>
    </lineage>
</organism>
<dbReference type="OrthoDB" id="9775837at2"/>
<proteinExistence type="predicted"/>
<dbReference type="PANTHER" id="PTHR38032:SF1">
    <property type="entry name" value="RNA-BINDING PROTEIN KHPB N-TERMINAL DOMAIN-CONTAINING PROTEIN"/>
    <property type="match status" value="1"/>
</dbReference>
<dbReference type="Proteomes" id="UP000184139">
    <property type="component" value="Unassembled WGS sequence"/>
</dbReference>
<gene>
    <name evidence="2" type="ORF">SAMN02745124_00352</name>
</gene>
<protein>
    <recommendedName>
        <fullName evidence="1">Flagellar Assembly Protein A N-terminal region domain-containing protein</fullName>
    </recommendedName>
</protein>
<dbReference type="STRING" id="1121409.SAMN02745124_00352"/>
<dbReference type="InterPro" id="IPR046866">
    <property type="entry name" value="FapA_N"/>
</dbReference>
<sequence>MGFKQHFRTGTVKVGEGEEVRSFEVSPWLPAGTLLASLKTDSSAPDDKEAQETVLAPGPHVEHSADKRGLLAAVSGYPRLSTKKEGSTRVVIVEIEPLLVISEDGWSVKLNLYPPIDGYPAPDQQQILEQLEQAGVRWGVREKAIAGALDKVHGERTPVPGLVIARGRMPVNGQNGKLRIEVQVGEQPGREQSDGSIDFKERNVFIGVDADQLLATRIAATAGLPGINVYGHEVPQLPGKELSVKSGADIVYDEQTGQIRAACGGVVSVINDTTVKVTSKQVISEDIDFTTGNVRSKGGVEVGGSVKPGFILKAGGDVLVNGIIESGQVAGANVIARGGVTGKQSIIEAGGDVFLYYLEEGRVVCHGAVHIAKEAYFADVRCHGSVTSGAESRIIGSKLFAGGSLSLVQVDTDSSPHSSLAVAVDFERFERLGQLIERQKACEEVVFRLRHRLGPGGTSPDLEEHEEELADCRRALQDFNLIPVSADDDTAGGLRFACGQKIEIAGIIQAGATIRIGNSEAILKHTCREGFFALNSETQKITFYSSRNPLQNIVL</sequence>
<name>A0A1M5SHK2_9BACT</name>
<dbReference type="PANTHER" id="PTHR38032">
    <property type="entry name" value="POLYMERASE-RELATED"/>
    <property type="match status" value="1"/>
</dbReference>
<dbReference type="InterPro" id="IPR005646">
    <property type="entry name" value="FapA"/>
</dbReference>
<evidence type="ECO:0000313" key="3">
    <source>
        <dbReference type="Proteomes" id="UP000184139"/>
    </source>
</evidence>
<evidence type="ECO:0000259" key="1">
    <source>
        <dbReference type="Pfam" id="PF20250"/>
    </source>
</evidence>
<dbReference type="AlphaFoldDB" id="A0A1M5SHK2"/>
<feature type="domain" description="Flagellar Assembly Protein A N-terminal region" evidence="1">
    <location>
        <begin position="99"/>
        <end position="271"/>
    </location>
</feature>